<feature type="signal peptide" evidence="1">
    <location>
        <begin position="1"/>
        <end position="19"/>
    </location>
</feature>
<feature type="chain" id="PRO_5046035656" evidence="1">
    <location>
        <begin position="20"/>
        <end position="336"/>
    </location>
</feature>
<sequence length="336" mass="35711">MKKVSITLLSLFLLSVAVAAWYSSNTTLTSGIYPNTGWNQTLTIAANSTVRFTGNTNFAGGNLVIEENATLTIQSNGLSANGNITLRPGARLIVNGNLVINHGGASLRINQATVTVNGNFTQSTGPVEVGNDGLLDVSGTVTSNSGGITVLDGGRINANNFVFNGTNTIAGLLVANQNTRINNGNLAFTGCGELRTSNLDIRSPNTVSGNGFLVVSQSFANGRNAGWTGHQLTTSNAVGVYYTGPAINANWGGAYMNPTANNPCLDLLPVSFEKFQARPQTNNQFLLEWTAPETEETESYEIQVSEDNINFRTIEIVPAKGEKGDKRYQQKVHVGF</sequence>
<accession>A0ABS9BH45</accession>
<evidence type="ECO:0000313" key="2">
    <source>
        <dbReference type="EMBL" id="MCF1714453.1"/>
    </source>
</evidence>
<evidence type="ECO:0000313" key="3">
    <source>
        <dbReference type="Proteomes" id="UP001200145"/>
    </source>
</evidence>
<organism evidence="2 3">
    <name type="scientific">Flavihumibacter fluminis</name>
    <dbReference type="NCBI Taxonomy" id="2909236"/>
    <lineage>
        <taxon>Bacteria</taxon>
        <taxon>Pseudomonadati</taxon>
        <taxon>Bacteroidota</taxon>
        <taxon>Chitinophagia</taxon>
        <taxon>Chitinophagales</taxon>
        <taxon>Chitinophagaceae</taxon>
        <taxon>Flavihumibacter</taxon>
    </lineage>
</organism>
<dbReference type="EMBL" id="JAKEVY010000002">
    <property type="protein sequence ID" value="MCF1714453.1"/>
    <property type="molecule type" value="Genomic_DNA"/>
</dbReference>
<comment type="caution">
    <text evidence="2">The sequence shown here is derived from an EMBL/GenBank/DDBJ whole genome shotgun (WGS) entry which is preliminary data.</text>
</comment>
<name>A0ABS9BH45_9BACT</name>
<dbReference type="RefSeq" id="WP_234865145.1">
    <property type="nucleotide sequence ID" value="NZ_JAKEVY010000002.1"/>
</dbReference>
<gene>
    <name evidence="2" type="ORF">L0U88_07420</name>
</gene>
<protein>
    <submittedName>
        <fullName evidence="2">Uncharacterized protein</fullName>
    </submittedName>
</protein>
<proteinExistence type="predicted"/>
<reference evidence="2 3" key="1">
    <citation type="submission" date="2022-01" db="EMBL/GenBank/DDBJ databases">
        <title>Flavihumibacter sp. nov., isolated from sediment of a river.</title>
        <authorList>
            <person name="Liu H."/>
        </authorList>
    </citation>
    <scope>NUCLEOTIDE SEQUENCE [LARGE SCALE GENOMIC DNA]</scope>
    <source>
        <strain evidence="2 3">RY-1</strain>
    </source>
</reference>
<dbReference type="Proteomes" id="UP001200145">
    <property type="component" value="Unassembled WGS sequence"/>
</dbReference>
<keyword evidence="1" id="KW-0732">Signal</keyword>
<evidence type="ECO:0000256" key="1">
    <source>
        <dbReference type="SAM" id="SignalP"/>
    </source>
</evidence>
<keyword evidence="3" id="KW-1185">Reference proteome</keyword>